<gene>
    <name evidence="1" type="ORF">S06H3_37590</name>
</gene>
<reference evidence="1" key="1">
    <citation type="journal article" date="2014" name="Front. Microbiol.">
        <title>High frequency of phylogenetically diverse reductive dehalogenase-homologous genes in deep subseafloor sedimentary metagenomes.</title>
        <authorList>
            <person name="Kawai M."/>
            <person name="Futagami T."/>
            <person name="Toyoda A."/>
            <person name="Takaki Y."/>
            <person name="Nishi S."/>
            <person name="Hori S."/>
            <person name="Arai W."/>
            <person name="Tsubouchi T."/>
            <person name="Morono Y."/>
            <person name="Uchiyama I."/>
            <person name="Ito T."/>
            <person name="Fujiyama A."/>
            <person name="Inagaki F."/>
            <person name="Takami H."/>
        </authorList>
    </citation>
    <scope>NUCLEOTIDE SEQUENCE</scope>
    <source>
        <strain evidence="1">Expedition CK06-06</strain>
    </source>
</reference>
<accession>X1LZD2</accession>
<protein>
    <submittedName>
        <fullName evidence="1">Uncharacterized protein</fullName>
    </submittedName>
</protein>
<organism evidence="1">
    <name type="scientific">marine sediment metagenome</name>
    <dbReference type="NCBI Taxonomy" id="412755"/>
    <lineage>
        <taxon>unclassified sequences</taxon>
        <taxon>metagenomes</taxon>
        <taxon>ecological metagenomes</taxon>
    </lineage>
</organism>
<comment type="caution">
    <text evidence="1">The sequence shown here is derived from an EMBL/GenBank/DDBJ whole genome shotgun (WGS) entry which is preliminary data.</text>
</comment>
<sequence>MRIVAYLGSFDLFAVNGKDNGIEIEKEAGSRLWETEYLQP</sequence>
<name>X1LZD2_9ZZZZ</name>
<evidence type="ECO:0000313" key="1">
    <source>
        <dbReference type="EMBL" id="GAI24742.1"/>
    </source>
</evidence>
<dbReference type="AlphaFoldDB" id="X1LZD2"/>
<proteinExistence type="predicted"/>
<dbReference type="EMBL" id="BARV01022854">
    <property type="protein sequence ID" value="GAI24742.1"/>
    <property type="molecule type" value="Genomic_DNA"/>
</dbReference>